<dbReference type="AlphaFoldDB" id="A0A835J3C9"/>
<feature type="region of interest" description="Disordered" evidence="15">
    <location>
        <begin position="123"/>
        <end position="180"/>
    </location>
</feature>
<feature type="region of interest" description="Disordered" evidence="15">
    <location>
        <begin position="1"/>
        <end position="32"/>
    </location>
</feature>
<dbReference type="Proteomes" id="UP000631114">
    <property type="component" value="Unassembled WGS sequence"/>
</dbReference>
<evidence type="ECO:0000256" key="5">
    <source>
        <dbReference type="ARBA" id="ARBA00022679"/>
    </source>
</evidence>
<keyword evidence="5" id="KW-0808">Transferase</keyword>
<feature type="compositionally biased region" description="Polar residues" evidence="15">
    <location>
        <begin position="13"/>
        <end position="26"/>
    </location>
</feature>
<evidence type="ECO:0000313" key="17">
    <source>
        <dbReference type="EMBL" id="KAF9626368.1"/>
    </source>
</evidence>
<dbReference type="SMART" id="SM00184">
    <property type="entry name" value="RING"/>
    <property type="match status" value="1"/>
</dbReference>
<organism evidence="17 18">
    <name type="scientific">Coptis chinensis</name>
    <dbReference type="NCBI Taxonomy" id="261450"/>
    <lineage>
        <taxon>Eukaryota</taxon>
        <taxon>Viridiplantae</taxon>
        <taxon>Streptophyta</taxon>
        <taxon>Embryophyta</taxon>
        <taxon>Tracheophyta</taxon>
        <taxon>Spermatophyta</taxon>
        <taxon>Magnoliopsida</taxon>
        <taxon>Ranunculales</taxon>
        <taxon>Ranunculaceae</taxon>
        <taxon>Coptidoideae</taxon>
        <taxon>Coptis</taxon>
    </lineage>
</organism>
<dbReference type="GO" id="GO:0061630">
    <property type="term" value="F:ubiquitin protein ligase activity"/>
    <property type="evidence" value="ECO:0007669"/>
    <property type="project" value="UniProtKB-EC"/>
</dbReference>
<evidence type="ECO:0000256" key="10">
    <source>
        <dbReference type="ARBA" id="ARBA00022833"/>
    </source>
</evidence>
<protein>
    <recommendedName>
        <fullName evidence="4">RING-type E3 ubiquitin transferase</fullName>
        <ecNumber evidence="4">2.3.2.27</ecNumber>
    </recommendedName>
</protein>
<comment type="caution">
    <text evidence="17">The sequence shown here is derived from an EMBL/GenBank/DDBJ whole genome shotgun (WGS) entry which is preliminary data.</text>
</comment>
<keyword evidence="7" id="KW-0479">Metal-binding</keyword>
<evidence type="ECO:0000313" key="18">
    <source>
        <dbReference type="Proteomes" id="UP000631114"/>
    </source>
</evidence>
<dbReference type="SUPFAM" id="SSF57850">
    <property type="entry name" value="RING/U-box"/>
    <property type="match status" value="1"/>
</dbReference>
<comment type="similarity">
    <text evidence="13">Belongs to the RING-type zinc finger family. ATL subfamily.</text>
</comment>
<keyword evidence="6" id="KW-0812">Transmembrane</keyword>
<evidence type="ECO:0000256" key="14">
    <source>
        <dbReference type="PROSITE-ProRule" id="PRU00175"/>
    </source>
</evidence>
<dbReference type="GO" id="GO:0016020">
    <property type="term" value="C:membrane"/>
    <property type="evidence" value="ECO:0007669"/>
    <property type="project" value="UniProtKB-SubCell"/>
</dbReference>
<evidence type="ECO:0000256" key="4">
    <source>
        <dbReference type="ARBA" id="ARBA00012483"/>
    </source>
</evidence>
<evidence type="ECO:0000256" key="3">
    <source>
        <dbReference type="ARBA" id="ARBA00004906"/>
    </source>
</evidence>
<comment type="subcellular location">
    <subcellularLocation>
        <location evidence="2">Membrane</location>
        <topology evidence="2">Single-pass membrane protein</topology>
    </subcellularLocation>
</comment>
<dbReference type="EMBL" id="JADFTS010000001">
    <property type="protein sequence ID" value="KAF9626368.1"/>
    <property type="molecule type" value="Genomic_DNA"/>
</dbReference>
<keyword evidence="11" id="KW-1133">Transmembrane helix</keyword>
<accession>A0A835J3C9</accession>
<sequence length="235" mass="26372">MEYVSSARGLLRRSQTGNAMRRTSSPKGLDPSILSSFPTFEYSEVKDLRQEKHGLECAVCLSEFQETDTLRLITVCNHAFHPECIDIWLGTHTTCPVCRRDLVNPWEKSPEKSPEVSIRIPNDVERDEESRNDNGRISFKVDEGERVGRNDGGLSVPIEENLGGHDTAQRLPRSHSTGHSIMRNDDRYTLILPDNVKERIIRGHNWTGSCTTFGNYSGNVTVEKSGLGELSGTTR</sequence>
<evidence type="ECO:0000256" key="1">
    <source>
        <dbReference type="ARBA" id="ARBA00000900"/>
    </source>
</evidence>
<keyword evidence="10" id="KW-0862">Zinc</keyword>
<dbReference type="InterPro" id="IPR053238">
    <property type="entry name" value="RING-H2_zinc_finger"/>
</dbReference>
<dbReference type="PANTHER" id="PTHR14155">
    <property type="entry name" value="RING FINGER DOMAIN-CONTAINING"/>
    <property type="match status" value="1"/>
</dbReference>
<reference evidence="17 18" key="1">
    <citation type="submission" date="2020-10" db="EMBL/GenBank/DDBJ databases">
        <title>The Coptis chinensis genome and diversification of protoberbering-type alkaloids.</title>
        <authorList>
            <person name="Wang B."/>
            <person name="Shu S."/>
            <person name="Song C."/>
            <person name="Liu Y."/>
        </authorList>
    </citation>
    <scope>NUCLEOTIDE SEQUENCE [LARGE SCALE GENOMIC DNA]</scope>
    <source>
        <strain evidence="17">HL-2020</strain>
        <tissue evidence="17">Leaf</tissue>
    </source>
</reference>
<dbReference type="InterPro" id="IPR013083">
    <property type="entry name" value="Znf_RING/FYVE/PHD"/>
</dbReference>
<feature type="domain" description="RING-type" evidence="16">
    <location>
        <begin position="57"/>
        <end position="99"/>
    </location>
</feature>
<comment type="pathway">
    <text evidence="3">Protein modification; protein ubiquitination.</text>
</comment>
<evidence type="ECO:0000256" key="8">
    <source>
        <dbReference type="ARBA" id="ARBA00022771"/>
    </source>
</evidence>
<dbReference type="EC" id="2.3.2.27" evidence="4"/>
<gene>
    <name evidence="17" type="ORF">IFM89_032784</name>
</gene>
<comment type="catalytic activity">
    <reaction evidence="1">
        <text>S-ubiquitinyl-[E2 ubiquitin-conjugating enzyme]-L-cysteine + [acceptor protein]-L-lysine = [E2 ubiquitin-conjugating enzyme]-L-cysteine + N(6)-ubiquitinyl-[acceptor protein]-L-lysine.</text>
        <dbReference type="EC" id="2.3.2.27"/>
    </reaction>
</comment>
<proteinExistence type="inferred from homology"/>
<dbReference type="FunFam" id="3.30.40.10:FF:000187">
    <property type="entry name" value="E3 ubiquitin-protein ligase ATL6"/>
    <property type="match status" value="1"/>
</dbReference>
<dbReference type="PROSITE" id="PS50089">
    <property type="entry name" value="ZF_RING_2"/>
    <property type="match status" value="1"/>
</dbReference>
<feature type="compositionally biased region" description="Basic and acidic residues" evidence="15">
    <location>
        <begin position="123"/>
        <end position="149"/>
    </location>
</feature>
<keyword evidence="12" id="KW-0472">Membrane</keyword>
<dbReference type="Gene3D" id="3.30.40.10">
    <property type="entry name" value="Zinc/RING finger domain, C3HC4 (zinc finger)"/>
    <property type="match status" value="1"/>
</dbReference>
<evidence type="ECO:0000256" key="12">
    <source>
        <dbReference type="ARBA" id="ARBA00023136"/>
    </source>
</evidence>
<evidence type="ECO:0000256" key="13">
    <source>
        <dbReference type="ARBA" id="ARBA00024209"/>
    </source>
</evidence>
<name>A0A835J3C9_9MAGN</name>
<dbReference type="Pfam" id="PF13639">
    <property type="entry name" value="zf-RING_2"/>
    <property type="match status" value="1"/>
</dbReference>
<evidence type="ECO:0000256" key="7">
    <source>
        <dbReference type="ARBA" id="ARBA00022723"/>
    </source>
</evidence>
<keyword evidence="9" id="KW-0833">Ubl conjugation pathway</keyword>
<dbReference type="GO" id="GO:0008270">
    <property type="term" value="F:zinc ion binding"/>
    <property type="evidence" value="ECO:0007669"/>
    <property type="project" value="UniProtKB-KW"/>
</dbReference>
<evidence type="ECO:0000256" key="2">
    <source>
        <dbReference type="ARBA" id="ARBA00004167"/>
    </source>
</evidence>
<dbReference type="CDD" id="cd16461">
    <property type="entry name" value="RING-H2_EL5-like"/>
    <property type="match status" value="1"/>
</dbReference>
<keyword evidence="8 14" id="KW-0863">Zinc-finger</keyword>
<evidence type="ECO:0000256" key="6">
    <source>
        <dbReference type="ARBA" id="ARBA00022692"/>
    </source>
</evidence>
<evidence type="ECO:0000259" key="16">
    <source>
        <dbReference type="PROSITE" id="PS50089"/>
    </source>
</evidence>
<dbReference type="OrthoDB" id="9984778at2759"/>
<keyword evidence="18" id="KW-1185">Reference proteome</keyword>
<dbReference type="InterPro" id="IPR001841">
    <property type="entry name" value="Znf_RING"/>
</dbReference>
<evidence type="ECO:0000256" key="11">
    <source>
        <dbReference type="ARBA" id="ARBA00022989"/>
    </source>
</evidence>
<dbReference type="PANTHER" id="PTHR14155:SF521">
    <property type="entry name" value="RING-H2 FINGER PROTEIN ATL30"/>
    <property type="match status" value="1"/>
</dbReference>
<evidence type="ECO:0000256" key="15">
    <source>
        <dbReference type="SAM" id="MobiDB-lite"/>
    </source>
</evidence>
<evidence type="ECO:0000256" key="9">
    <source>
        <dbReference type="ARBA" id="ARBA00022786"/>
    </source>
</evidence>